<reference evidence="1 2" key="1">
    <citation type="submission" date="2018-06" db="EMBL/GenBank/DDBJ databases">
        <authorList>
            <consortium name="Pathogen Informatics"/>
            <person name="Doyle S."/>
        </authorList>
    </citation>
    <scope>NUCLEOTIDE SEQUENCE [LARGE SCALE GENOMIC DNA]</scope>
    <source>
        <strain evidence="1 2">NCTC6385</strain>
    </source>
</reference>
<protein>
    <submittedName>
        <fullName evidence="1">Uncharacterized protein</fullName>
    </submittedName>
</protein>
<evidence type="ECO:0000313" key="1">
    <source>
        <dbReference type="EMBL" id="SUF95053.1"/>
    </source>
</evidence>
<gene>
    <name evidence="1" type="ORF">NCTC6385_01974</name>
</gene>
<organism evidence="1 2">
    <name type="scientific">Salmonella enterica</name>
    <name type="common">Salmonella choleraesuis</name>
    <dbReference type="NCBI Taxonomy" id="28901"/>
    <lineage>
        <taxon>Bacteria</taxon>
        <taxon>Pseudomonadati</taxon>
        <taxon>Pseudomonadota</taxon>
        <taxon>Gammaproteobacteria</taxon>
        <taxon>Enterobacterales</taxon>
        <taxon>Enterobacteriaceae</taxon>
        <taxon>Salmonella</taxon>
    </lineage>
</organism>
<dbReference type="AlphaFoldDB" id="A0A7D8IUQ9"/>
<evidence type="ECO:0000313" key="2">
    <source>
        <dbReference type="Proteomes" id="UP000254463"/>
    </source>
</evidence>
<dbReference type="EMBL" id="UGWV01000002">
    <property type="protein sequence ID" value="SUF95053.1"/>
    <property type="molecule type" value="Genomic_DNA"/>
</dbReference>
<dbReference type="Proteomes" id="UP000254463">
    <property type="component" value="Unassembled WGS sequence"/>
</dbReference>
<accession>A0A7D8IUQ9</accession>
<name>A0A7D8IUQ9_SALER</name>
<sequence>MTFMGDRQLTPRRQFLNNSRAEQHSDALRSGKAWLATQRMLKRTGRILVSDKSGPKAPGSVFNFYDIRDLYLLQLAASWIKNAAGFSSWVEISPVQRRSPHQFSLGAQYMIIPRSIRRKVDAFRQINTTKKIPVQEFKGSLYFALCQISGSKEAANERLLTLPVTQKEIRKITEPDIKVYGYIGKTIAPVFMLFMLECQRLGYSMEYRDLRRLRYFIKDHNELNMLGYSLYFAFLYQDDGDYFTRFFIEYNNVLKDAVKKRELIQLFILDIHTRYLYTANKRNYLKRKKRDGQSDSFIHV</sequence>
<proteinExistence type="predicted"/>